<proteinExistence type="predicted"/>
<organism evidence="1 2">
    <name type="scientific">Camelimonas fluminis</name>
    <dbReference type="NCBI Taxonomy" id="1576911"/>
    <lineage>
        <taxon>Bacteria</taxon>
        <taxon>Pseudomonadati</taxon>
        <taxon>Pseudomonadota</taxon>
        <taxon>Alphaproteobacteria</taxon>
        <taxon>Hyphomicrobiales</taxon>
        <taxon>Chelatococcaceae</taxon>
        <taxon>Camelimonas</taxon>
    </lineage>
</organism>
<accession>A0ABV7UC32</accession>
<keyword evidence="2" id="KW-1185">Reference proteome</keyword>
<dbReference type="EMBL" id="JBHRYC010000018">
    <property type="protein sequence ID" value="MFC3636063.1"/>
    <property type="molecule type" value="Genomic_DNA"/>
</dbReference>
<sequence>MSDEDIVPRLLAAAVREREETAVLLKEAADTIETLRVLVGIREEVELEDAVPAGNA</sequence>
<evidence type="ECO:0000313" key="2">
    <source>
        <dbReference type="Proteomes" id="UP001595704"/>
    </source>
</evidence>
<evidence type="ECO:0000313" key="1">
    <source>
        <dbReference type="EMBL" id="MFC3636063.1"/>
    </source>
</evidence>
<reference evidence="2" key="1">
    <citation type="journal article" date="2019" name="Int. J. Syst. Evol. Microbiol.">
        <title>The Global Catalogue of Microorganisms (GCM) 10K type strain sequencing project: providing services to taxonomists for standard genome sequencing and annotation.</title>
        <authorList>
            <consortium name="The Broad Institute Genomics Platform"/>
            <consortium name="The Broad Institute Genome Sequencing Center for Infectious Disease"/>
            <person name="Wu L."/>
            <person name="Ma J."/>
        </authorList>
    </citation>
    <scope>NUCLEOTIDE SEQUENCE [LARGE SCALE GENOMIC DNA]</scope>
    <source>
        <strain evidence="2">KCTC 42282</strain>
    </source>
</reference>
<name>A0ABV7UC32_9HYPH</name>
<protein>
    <submittedName>
        <fullName evidence="1">Uncharacterized protein</fullName>
    </submittedName>
</protein>
<comment type="caution">
    <text evidence="1">The sequence shown here is derived from an EMBL/GenBank/DDBJ whole genome shotgun (WGS) entry which is preliminary data.</text>
</comment>
<dbReference type="Proteomes" id="UP001595704">
    <property type="component" value="Unassembled WGS sequence"/>
</dbReference>
<gene>
    <name evidence="1" type="ORF">ACFONL_01490</name>
</gene>